<keyword evidence="6" id="KW-1185">Reference proteome</keyword>
<reference evidence="5 6" key="1">
    <citation type="submission" date="2024-01" db="EMBL/GenBank/DDBJ databases">
        <title>The complete chloroplast genome sequence of Lithospermum erythrorhizon: insights into the phylogenetic relationship among Boraginaceae species and the maternal lineages of purple gromwells.</title>
        <authorList>
            <person name="Okada T."/>
            <person name="Watanabe K."/>
        </authorList>
    </citation>
    <scope>NUCLEOTIDE SEQUENCE [LARGE SCALE GENOMIC DNA]</scope>
</reference>
<evidence type="ECO:0000313" key="6">
    <source>
        <dbReference type="Proteomes" id="UP001454036"/>
    </source>
</evidence>
<dbReference type="Pfam" id="PF14432">
    <property type="entry name" value="DYW_deaminase"/>
    <property type="match status" value="1"/>
</dbReference>
<dbReference type="InterPro" id="IPR032867">
    <property type="entry name" value="DYW_dom"/>
</dbReference>
<accession>A0AAV3QW42</accession>
<feature type="domain" description="DYW" evidence="4">
    <location>
        <begin position="659"/>
        <end position="750"/>
    </location>
</feature>
<dbReference type="GO" id="GO:0003723">
    <property type="term" value="F:RNA binding"/>
    <property type="evidence" value="ECO:0007669"/>
    <property type="project" value="InterPro"/>
</dbReference>
<name>A0AAV3QW42_LITER</name>
<evidence type="ECO:0000256" key="2">
    <source>
        <dbReference type="ARBA" id="ARBA00022737"/>
    </source>
</evidence>
<dbReference type="AlphaFoldDB" id="A0AAV3QW42"/>
<dbReference type="Gene3D" id="1.25.40.10">
    <property type="entry name" value="Tetratricopeptide repeat domain"/>
    <property type="match status" value="4"/>
</dbReference>
<evidence type="ECO:0000256" key="3">
    <source>
        <dbReference type="PROSITE-ProRule" id="PRU00708"/>
    </source>
</evidence>
<organism evidence="5 6">
    <name type="scientific">Lithospermum erythrorhizon</name>
    <name type="common">Purple gromwell</name>
    <name type="synonym">Lithospermum officinale var. erythrorhizon</name>
    <dbReference type="NCBI Taxonomy" id="34254"/>
    <lineage>
        <taxon>Eukaryota</taxon>
        <taxon>Viridiplantae</taxon>
        <taxon>Streptophyta</taxon>
        <taxon>Embryophyta</taxon>
        <taxon>Tracheophyta</taxon>
        <taxon>Spermatophyta</taxon>
        <taxon>Magnoliopsida</taxon>
        <taxon>eudicotyledons</taxon>
        <taxon>Gunneridae</taxon>
        <taxon>Pentapetalae</taxon>
        <taxon>asterids</taxon>
        <taxon>lamiids</taxon>
        <taxon>Boraginales</taxon>
        <taxon>Boraginaceae</taxon>
        <taxon>Boraginoideae</taxon>
        <taxon>Lithospermeae</taxon>
        <taxon>Lithospermum</taxon>
    </lineage>
</organism>
<dbReference type="FunFam" id="1.25.40.10:FF:000381">
    <property type="entry name" value="Pentatricopeptide repeat-containing protein"/>
    <property type="match status" value="1"/>
</dbReference>
<comment type="caution">
    <text evidence="5">The sequence shown here is derived from an EMBL/GenBank/DDBJ whole genome shotgun (WGS) entry which is preliminary data.</text>
</comment>
<dbReference type="InterPro" id="IPR046960">
    <property type="entry name" value="PPR_At4g14850-like_plant"/>
</dbReference>
<dbReference type="Pfam" id="PF20431">
    <property type="entry name" value="E_motif"/>
    <property type="match status" value="1"/>
</dbReference>
<dbReference type="GO" id="GO:0009451">
    <property type="term" value="P:RNA modification"/>
    <property type="evidence" value="ECO:0007669"/>
    <property type="project" value="InterPro"/>
</dbReference>
<protein>
    <recommendedName>
        <fullName evidence="4">DYW domain-containing protein</fullName>
    </recommendedName>
</protein>
<dbReference type="InterPro" id="IPR011990">
    <property type="entry name" value="TPR-like_helical_dom_sf"/>
</dbReference>
<sequence length="754" mass="84451">MASLPSVLLANTLKLDLEFKKLTSSSLPLDKKGSTISHDDMVLSSSNVDFKEVSFLINEVNSRIDPSAYVPMLKECIEKNLVSQVEEIHAHIIKTGADKEMFLMILLVNVYSKCGNLDCARKVFDNLAERNVVTWTSLMHGYVHNKQPDVAFDVFREMLEFGSYPNNYTLGLVLNACSSLGDVKLARQVHGYIIKYQIDHDTSIGNALCSLYSIHGNLDSAIKIFKRIKEKNVISWTAAISACGDNGDSAEGLELFVKMLSEGVEPNDYTLTTVLSLCCVMQALTVGSQVHSLSIKLGYVSNLRVKNSVMYLYLKSGLLIEAKKLFYGMETVSLVTWNAMIAGHAQMMDLAADGVSAHCSGIEALKVFLELHRSGMKPDLFTFSSALTVCSNLTALEQGEQVHAQTIKSGYLSDVVVGTALVNMYNKCGSIDRATKAFVEMPSRTLISWTAMITAFAQHGHSKQALQLFDDMRFIGVRPNQITFVGVLSAFSQLGMVDEALYFFDMMRYEYKIRPVMDHYACLIDMFVRLGQINEAYDLIKKMDFEPNEFIWSMIIAGCRSHGKTELGYYAAEQLLKHNLKDSETYFLLLNMYIAAERWKDVSKVRKIIKDEGFEKLRDWSWISIKDKVYSFKQGSQAHSFEELDNLLTELDGEAKVLGYEPQTSSGSAEEDYKESTTSTAPHSEKLALAFGLLNVPNTAPIRVNKNTSMCRDCHNFMKFISMSTSRTIIVRDSKRLHIFVNGHCSCGDFSNLI</sequence>
<keyword evidence="2" id="KW-0677">Repeat</keyword>
<dbReference type="EMBL" id="BAABME010006011">
    <property type="protein sequence ID" value="GAA0167226.1"/>
    <property type="molecule type" value="Genomic_DNA"/>
</dbReference>
<evidence type="ECO:0000256" key="1">
    <source>
        <dbReference type="ARBA" id="ARBA00006643"/>
    </source>
</evidence>
<dbReference type="GO" id="GO:0008270">
    <property type="term" value="F:zinc ion binding"/>
    <property type="evidence" value="ECO:0007669"/>
    <property type="project" value="InterPro"/>
</dbReference>
<evidence type="ECO:0000259" key="4">
    <source>
        <dbReference type="Pfam" id="PF14432"/>
    </source>
</evidence>
<dbReference type="InterPro" id="IPR002885">
    <property type="entry name" value="PPR_rpt"/>
</dbReference>
<dbReference type="FunFam" id="1.25.40.10:FF:001093">
    <property type="entry name" value="Pentatricopeptide repeat-containing protein At2g34400"/>
    <property type="match status" value="1"/>
</dbReference>
<dbReference type="Pfam" id="PF13041">
    <property type="entry name" value="PPR_2"/>
    <property type="match status" value="3"/>
</dbReference>
<dbReference type="PROSITE" id="PS51375">
    <property type="entry name" value="PPR"/>
    <property type="match status" value="3"/>
</dbReference>
<dbReference type="Pfam" id="PF01535">
    <property type="entry name" value="PPR"/>
    <property type="match status" value="3"/>
</dbReference>
<dbReference type="Proteomes" id="UP001454036">
    <property type="component" value="Unassembled WGS sequence"/>
</dbReference>
<feature type="repeat" description="PPR" evidence="3">
    <location>
        <begin position="445"/>
        <end position="479"/>
    </location>
</feature>
<dbReference type="PANTHER" id="PTHR47926">
    <property type="entry name" value="PENTATRICOPEPTIDE REPEAT-CONTAINING PROTEIN"/>
    <property type="match status" value="1"/>
</dbReference>
<dbReference type="InterPro" id="IPR046848">
    <property type="entry name" value="E_motif"/>
</dbReference>
<proteinExistence type="inferred from homology"/>
<dbReference type="NCBIfam" id="TIGR00756">
    <property type="entry name" value="PPR"/>
    <property type="match status" value="4"/>
</dbReference>
<dbReference type="FunFam" id="1.25.40.10:FF:000227">
    <property type="entry name" value="Pentatricopeptide repeat-containing protein At3g13880"/>
    <property type="match status" value="1"/>
</dbReference>
<evidence type="ECO:0000313" key="5">
    <source>
        <dbReference type="EMBL" id="GAA0167226.1"/>
    </source>
</evidence>
<gene>
    <name evidence="5" type="ORF">LIER_22206</name>
</gene>
<dbReference type="PANTHER" id="PTHR47926:SF480">
    <property type="entry name" value="TETRATRICOPEPTIDE REPEAT-LIKE SUPERFAMILY PROTEIN ISOFORM 1"/>
    <property type="match status" value="1"/>
</dbReference>
<comment type="similarity">
    <text evidence="1">Belongs to the PPR family. PCMP-H subfamily.</text>
</comment>
<feature type="repeat" description="PPR" evidence="3">
    <location>
        <begin position="232"/>
        <end position="266"/>
    </location>
</feature>
<feature type="repeat" description="PPR" evidence="3">
    <location>
        <begin position="131"/>
        <end position="165"/>
    </location>
</feature>